<name>A0ACC0B620_CATRO</name>
<protein>
    <submittedName>
        <fullName evidence="1">Uncharacterized protein</fullName>
    </submittedName>
</protein>
<evidence type="ECO:0000313" key="2">
    <source>
        <dbReference type="Proteomes" id="UP001060085"/>
    </source>
</evidence>
<dbReference type="EMBL" id="CM044704">
    <property type="protein sequence ID" value="KAI5668101.1"/>
    <property type="molecule type" value="Genomic_DNA"/>
</dbReference>
<keyword evidence="2" id="KW-1185">Reference proteome</keyword>
<reference evidence="2" key="1">
    <citation type="journal article" date="2023" name="Nat. Plants">
        <title>Single-cell RNA sequencing provides a high-resolution roadmap for understanding the multicellular compartmentation of specialized metabolism.</title>
        <authorList>
            <person name="Sun S."/>
            <person name="Shen X."/>
            <person name="Li Y."/>
            <person name="Li Y."/>
            <person name="Wang S."/>
            <person name="Li R."/>
            <person name="Zhang H."/>
            <person name="Shen G."/>
            <person name="Guo B."/>
            <person name="Wei J."/>
            <person name="Xu J."/>
            <person name="St-Pierre B."/>
            <person name="Chen S."/>
            <person name="Sun C."/>
        </authorList>
    </citation>
    <scope>NUCLEOTIDE SEQUENCE [LARGE SCALE GENOMIC DNA]</scope>
</reference>
<organism evidence="1 2">
    <name type="scientific">Catharanthus roseus</name>
    <name type="common">Madagascar periwinkle</name>
    <name type="synonym">Vinca rosea</name>
    <dbReference type="NCBI Taxonomy" id="4058"/>
    <lineage>
        <taxon>Eukaryota</taxon>
        <taxon>Viridiplantae</taxon>
        <taxon>Streptophyta</taxon>
        <taxon>Embryophyta</taxon>
        <taxon>Tracheophyta</taxon>
        <taxon>Spermatophyta</taxon>
        <taxon>Magnoliopsida</taxon>
        <taxon>eudicotyledons</taxon>
        <taxon>Gunneridae</taxon>
        <taxon>Pentapetalae</taxon>
        <taxon>asterids</taxon>
        <taxon>lamiids</taxon>
        <taxon>Gentianales</taxon>
        <taxon>Apocynaceae</taxon>
        <taxon>Rauvolfioideae</taxon>
        <taxon>Vinceae</taxon>
        <taxon>Catharanthinae</taxon>
        <taxon>Catharanthus</taxon>
    </lineage>
</organism>
<evidence type="ECO:0000313" key="1">
    <source>
        <dbReference type="EMBL" id="KAI5668101.1"/>
    </source>
</evidence>
<accession>A0ACC0B620</accession>
<proteinExistence type="predicted"/>
<comment type="caution">
    <text evidence="1">The sequence shown here is derived from an EMBL/GenBank/DDBJ whole genome shotgun (WGS) entry which is preliminary data.</text>
</comment>
<sequence length="192" mass="22612">MPSRNSATFNKSRAITCPSITEHILPLPYRIFNETNRMWYNAKLKIDLWLMMIHALLESQVGVLEHFRVMGWDSLVTMTGDYYPNLVIKSSMPIFSLNLTRTKLTSPVLLKGLGFILIDQSFELRETTSASDVIKEATVKQSHYWWDENKIRYVGEFDMLILYILLQYFIFDFRSILLVKRCVLDELEERMK</sequence>
<dbReference type="Proteomes" id="UP001060085">
    <property type="component" value="Linkage Group LG04"/>
</dbReference>
<gene>
    <name evidence="1" type="ORF">M9H77_17954</name>
</gene>